<dbReference type="Gene3D" id="3.40.30.10">
    <property type="entry name" value="Glutaredoxin"/>
    <property type="match status" value="1"/>
</dbReference>
<dbReference type="InterPro" id="IPR036249">
    <property type="entry name" value="Thioredoxin-like_sf"/>
</dbReference>
<sequence length="358" mass="41117">MKKLILLACLFTNAIFAQIQFEQTLTETFNKAKKENKGVFIEFYNETCHHCQRVQPILASKEVGDVYNKTFVSYKINTFNGLTEEEEDFLKKHKLFFTDVPNFVYFDKNENFLHYTTGKPEKNFIINLATDAFNPQVQASKLGERVKNGDKSLATLYQYSALAQLNQDKALADEIADMLYNSFNKNQLGNDTSYIILKNAVFTTNNGFYTYWVNNLNKLKGLDSGQLKNNEVDILKNIISIDLTDPNFKWTPQSFEQLKKYMLATGYTSKPENILVSKRVEFFDAKNPSKEINSYFEGILKDNAYELEDKVYILGALNSELKNKQAKKEITKFADLLLKQAKTANDADAIAQLENIKK</sequence>
<keyword evidence="4" id="KW-1185">Reference proteome</keyword>
<dbReference type="RefSeq" id="WP_264434865.1">
    <property type="nucleotide sequence ID" value="NZ_CP081495.1"/>
</dbReference>
<feature type="chain" id="PRO_5046800983" evidence="1">
    <location>
        <begin position="18"/>
        <end position="358"/>
    </location>
</feature>
<dbReference type="EMBL" id="CP081495">
    <property type="protein sequence ID" value="UYW02322.1"/>
    <property type="molecule type" value="Genomic_DNA"/>
</dbReference>
<feature type="signal peptide" evidence="1">
    <location>
        <begin position="1"/>
        <end position="17"/>
    </location>
</feature>
<evidence type="ECO:0000313" key="3">
    <source>
        <dbReference type="EMBL" id="UYW02322.1"/>
    </source>
</evidence>
<organism evidence="3 4">
    <name type="scientific">Flavobacterium agricola</name>
    <dbReference type="NCBI Taxonomy" id="2870839"/>
    <lineage>
        <taxon>Bacteria</taxon>
        <taxon>Pseudomonadati</taxon>
        <taxon>Bacteroidota</taxon>
        <taxon>Flavobacteriia</taxon>
        <taxon>Flavobacteriales</taxon>
        <taxon>Flavobacteriaceae</taxon>
        <taxon>Flavobacterium</taxon>
    </lineage>
</organism>
<protein>
    <submittedName>
        <fullName evidence="3">Thioredoxin family protein</fullName>
    </submittedName>
</protein>
<dbReference type="InterPro" id="IPR013766">
    <property type="entry name" value="Thioredoxin_domain"/>
</dbReference>
<dbReference type="SUPFAM" id="SSF52833">
    <property type="entry name" value="Thioredoxin-like"/>
    <property type="match status" value="1"/>
</dbReference>
<name>A0ABY6M376_9FLAO</name>
<dbReference type="Proteomes" id="UP001163328">
    <property type="component" value="Chromosome"/>
</dbReference>
<accession>A0ABY6M376</accession>
<evidence type="ECO:0000256" key="1">
    <source>
        <dbReference type="SAM" id="SignalP"/>
    </source>
</evidence>
<reference evidence="3" key="1">
    <citation type="submission" date="2021-08" db="EMBL/GenBank/DDBJ databases">
        <title>Flavobacterium sp. strain CC-SYL302.</title>
        <authorList>
            <person name="Lin S.-Y."/>
            <person name="Lee T.-H."/>
            <person name="Young C.-C."/>
        </authorList>
    </citation>
    <scope>NUCLEOTIDE SEQUENCE</scope>
    <source>
        <strain evidence="3">CC-SYL302</strain>
    </source>
</reference>
<dbReference type="Pfam" id="PF00085">
    <property type="entry name" value="Thioredoxin"/>
    <property type="match status" value="1"/>
</dbReference>
<gene>
    <name evidence="3" type="ORF">K5I29_05330</name>
</gene>
<keyword evidence="1" id="KW-0732">Signal</keyword>
<proteinExistence type="predicted"/>
<evidence type="ECO:0000313" key="4">
    <source>
        <dbReference type="Proteomes" id="UP001163328"/>
    </source>
</evidence>
<feature type="domain" description="Thioredoxin" evidence="2">
    <location>
        <begin position="25"/>
        <end position="122"/>
    </location>
</feature>
<evidence type="ECO:0000259" key="2">
    <source>
        <dbReference type="Pfam" id="PF00085"/>
    </source>
</evidence>